<evidence type="ECO:0000256" key="2">
    <source>
        <dbReference type="ARBA" id="ARBA00022737"/>
    </source>
</evidence>
<evidence type="ECO:0000256" key="4">
    <source>
        <dbReference type="ARBA" id="ARBA00022840"/>
    </source>
</evidence>
<dbReference type="CDD" id="cd19499">
    <property type="entry name" value="RecA-like_ClpB_Hsp104-like"/>
    <property type="match status" value="1"/>
</dbReference>
<evidence type="ECO:0000256" key="3">
    <source>
        <dbReference type="ARBA" id="ARBA00022741"/>
    </source>
</evidence>
<dbReference type="Pfam" id="PF10431">
    <property type="entry name" value="ClpB_D2-small"/>
    <property type="match status" value="1"/>
</dbReference>
<dbReference type="SUPFAM" id="SSF81923">
    <property type="entry name" value="Double Clp-N motif"/>
    <property type="match status" value="1"/>
</dbReference>
<dbReference type="EMBL" id="LR215729">
    <property type="protein sequence ID" value="VEV95531.1"/>
    <property type="molecule type" value="Genomic_DNA"/>
</dbReference>
<dbReference type="InterPro" id="IPR004176">
    <property type="entry name" value="Clp_R_N"/>
</dbReference>
<organism evidence="10">
    <name type="scientific">Pseudomonas marincola</name>
    <dbReference type="NCBI Taxonomy" id="437900"/>
    <lineage>
        <taxon>Bacteria</taxon>
        <taxon>Pseudomonadati</taxon>
        <taxon>Pseudomonadota</taxon>
        <taxon>Gammaproteobacteria</taxon>
        <taxon>Pseudomonadales</taxon>
        <taxon>Pseudomonadaceae</taxon>
        <taxon>Pseudomonas</taxon>
    </lineage>
</organism>
<feature type="domain" description="AAA+ ATPase" evidence="8">
    <location>
        <begin position="203"/>
        <end position="349"/>
    </location>
</feature>
<dbReference type="InterPro" id="IPR036628">
    <property type="entry name" value="Clp_N_dom_sf"/>
</dbReference>
<keyword evidence="3 6" id="KW-0547">Nucleotide-binding</keyword>
<sequence length="869" mass="95223">MINVDLQQLIQALEIEARRDLESAAERCISRGGNKVLIEDLLLALLEHRDGLLVRSLQDAEITPDALQAVLQLKTEQCASNNPVFAPELVQWMQDALLVASLELGQSQIDQRALILALIGNPLRYAGSRYQPIIAKLNAQRIRDFSLQNEAGKAPPAAAHGGESQLQRFTHNLTQQARDGKLDPVLCRDAAIRQMIDILARRRKNNPIVVGEAGVGKTAIVEGLASRIAAGEVPEVLKGVELLALDMGLLQAGASVKGEFERRLKGLIDEVKSSPKPIVLFIDEAHTIIGAGGDAGGSDAANLLKPALARGELRTIAATTWAEYKKYFEKDPALSRRFQPVQLHEPTVEEAVTILRGLAQVYEQSHGIYLRDDAVVAAAELSARYLAGRLLPDKAVDVLDTACARVRISLAAAPDALERVRAELAQGNRQLQALQRDAESGLPVDQECLALLQARLVEAELEQQSLHERWCKQRDMAERLLELRQLLAAARVEAENAGEAFEDSNTDADILAYEAELSWVHQSLCEAQQAERLVSFEVCPRLVAEVISAWTGVPLAQLAREHNARIASFATDLRLRILGQEQAIEALDRSMRANAAGLSKQDAPVGVFLLVGPSGVGKTETALALAELLYGGDRFITTINMSEFQEKHTVSRLIGAPPGYVGYGEGGMLTEAVRQKPYSVILLDEVEKADPDVLNLFYQIFDKGVANDGEGREINFCNCLILMTSNLASEQISALCKLDAKPSVEQLQEAIQPTLSQHFKPALLARMKVVPYFPVDEQILRELVELKLQRLQVRLAKRQLQLSYCPQLVALLSERCKQSDSGARFIDHLLDLHLLPLIADRLLDAMATGESISRVHATLANGQIACEFA</sequence>
<dbReference type="SUPFAM" id="SSF52540">
    <property type="entry name" value="P-loop containing nucleoside triphosphate hydrolases"/>
    <property type="match status" value="2"/>
</dbReference>
<dbReference type="InterPro" id="IPR050130">
    <property type="entry name" value="ClpA_ClpB"/>
</dbReference>
<reference evidence="10" key="1">
    <citation type="submission" date="2019-02" db="EMBL/GenBank/DDBJ databases">
        <authorList>
            <consortium name="Genoscope - CEA"/>
            <person name="William W."/>
        </authorList>
    </citation>
    <scope>NUCLEOTIDE SEQUENCE [LARGE SCALE GENOMIC DNA]</scope>
    <source>
        <strain evidence="10">YSy11</strain>
    </source>
</reference>
<dbReference type="Pfam" id="PF02861">
    <property type="entry name" value="Clp_N"/>
    <property type="match status" value="1"/>
</dbReference>
<dbReference type="Gene3D" id="1.10.8.60">
    <property type="match status" value="1"/>
</dbReference>
<dbReference type="Pfam" id="PF00004">
    <property type="entry name" value="AAA"/>
    <property type="match status" value="1"/>
</dbReference>
<dbReference type="InterPro" id="IPR018368">
    <property type="entry name" value="ClpA/B_CS1"/>
</dbReference>
<comment type="similarity">
    <text evidence="1 6">Belongs to the ClpA/ClpB family.</text>
</comment>
<dbReference type="PROSITE" id="PS00870">
    <property type="entry name" value="CLPAB_1"/>
    <property type="match status" value="1"/>
</dbReference>
<dbReference type="InterPro" id="IPR041546">
    <property type="entry name" value="ClpA/ClpB_AAA_lid"/>
</dbReference>
<dbReference type="InterPro" id="IPR001270">
    <property type="entry name" value="ClpA/B"/>
</dbReference>
<dbReference type="InterPro" id="IPR017729">
    <property type="entry name" value="ATPase_T6SS_ClpV1"/>
</dbReference>
<dbReference type="Gene3D" id="3.40.50.300">
    <property type="entry name" value="P-loop containing nucleotide triphosphate hydrolases"/>
    <property type="match status" value="3"/>
</dbReference>
<evidence type="ECO:0000256" key="5">
    <source>
        <dbReference type="ARBA" id="ARBA00023186"/>
    </source>
</evidence>
<keyword evidence="5 6" id="KW-0143">Chaperone</keyword>
<dbReference type="GO" id="GO:0005737">
    <property type="term" value="C:cytoplasm"/>
    <property type="evidence" value="ECO:0007669"/>
    <property type="project" value="TreeGrafter"/>
</dbReference>
<dbReference type="Gene3D" id="1.10.1780.10">
    <property type="entry name" value="Clp, N-terminal domain"/>
    <property type="match status" value="1"/>
</dbReference>
<evidence type="ECO:0000256" key="7">
    <source>
        <dbReference type="SAM" id="Coils"/>
    </source>
</evidence>
<feature type="domain" description="AAA+ ATPase" evidence="8">
    <location>
        <begin position="604"/>
        <end position="754"/>
    </location>
</feature>
<dbReference type="CDD" id="cd00009">
    <property type="entry name" value="AAA"/>
    <property type="match status" value="1"/>
</dbReference>
<dbReference type="SMART" id="SM00382">
    <property type="entry name" value="AAA"/>
    <property type="match status" value="2"/>
</dbReference>
<name>A0A653DZ54_9PSED</name>
<feature type="coiled-coil region" evidence="7">
    <location>
        <begin position="417"/>
        <end position="500"/>
    </location>
</feature>
<dbReference type="InterPro" id="IPR003959">
    <property type="entry name" value="ATPase_AAA_core"/>
</dbReference>
<evidence type="ECO:0000256" key="6">
    <source>
        <dbReference type="RuleBase" id="RU004432"/>
    </source>
</evidence>
<dbReference type="Pfam" id="PF17871">
    <property type="entry name" value="AAA_lid_9"/>
    <property type="match status" value="1"/>
</dbReference>
<evidence type="ECO:0000259" key="8">
    <source>
        <dbReference type="SMART" id="SM00382"/>
    </source>
</evidence>
<dbReference type="InterPro" id="IPR003593">
    <property type="entry name" value="AAA+_ATPase"/>
</dbReference>
<dbReference type="GO" id="GO:0005524">
    <property type="term" value="F:ATP binding"/>
    <property type="evidence" value="ECO:0007669"/>
    <property type="project" value="UniProtKB-KW"/>
</dbReference>
<dbReference type="InterPro" id="IPR027417">
    <property type="entry name" value="P-loop_NTPase"/>
</dbReference>
<accession>A0A653DZ54</accession>
<evidence type="ECO:0000256" key="1">
    <source>
        <dbReference type="ARBA" id="ARBA00008675"/>
    </source>
</evidence>
<feature type="domain" description="Clp ATPase C-terminal" evidence="9">
    <location>
        <begin position="775"/>
        <end position="866"/>
    </location>
</feature>
<keyword evidence="4 6" id="KW-0067">ATP-binding</keyword>
<evidence type="ECO:0000259" key="9">
    <source>
        <dbReference type="SMART" id="SM01086"/>
    </source>
</evidence>
<dbReference type="NCBIfam" id="TIGR03345">
    <property type="entry name" value="VI_ClpV1"/>
    <property type="match status" value="1"/>
</dbReference>
<dbReference type="GO" id="GO:0034605">
    <property type="term" value="P:cellular response to heat"/>
    <property type="evidence" value="ECO:0007669"/>
    <property type="project" value="TreeGrafter"/>
</dbReference>
<dbReference type="PANTHER" id="PTHR11638:SF181">
    <property type="entry name" value="ATPASE SUBUNIT OF ATP-DEPENDENT PROTEASE"/>
    <property type="match status" value="1"/>
</dbReference>
<dbReference type="InterPro" id="IPR019489">
    <property type="entry name" value="Clp_ATPase_C"/>
</dbReference>
<dbReference type="FunFam" id="3.40.50.300:FF:000025">
    <property type="entry name" value="ATP-dependent Clp protease subunit"/>
    <property type="match status" value="1"/>
</dbReference>
<dbReference type="AlphaFoldDB" id="A0A653DZ54"/>
<keyword evidence="2" id="KW-0677">Repeat</keyword>
<dbReference type="PANTHER" id="PTHR11638">
    <property type="entry name" value="ATP-DEPENDENT CLP PROTEASE"/>
    <property type="match status" value="1"/>
</dbReference>
<evidence type="ECO:0000313" key="10">
    <source>
        <dbReference type="EMBL" id="VEV95531.1"/>
    </source>
</evidence>
<dbReference type="InterPro" id="IPR028299">
    <property type="entry name" value="ClpA/B_CS2"/>
</dbReference>
<gene>
    <name evidence="10" type="primary">clpV</name>
    <name evidence="10" type="ORF">PMYSY11_0484</name>
</gene>
<dbReference type="PRINTS" id="PR00300">
    <property type="entry name" value="CLPPROTEASEA"/>
</dbReference>
<keyword evidence="7" id="KW-0175">Coiled coil</keyword>
<protein>
    <submittedName>
        <fullName evidence="10">Protein ClpV1</fullName>
    </submittedName>
</protein>
<dbReference type="GO" id="GO:0016887">
    <property type="term" value="F:ATP hydrolysis activity"/>
    <property type="evidence" value="ECO:0007669"/>
    <property type="project" value="InterPro"/>
</dbReference>
<proteinExistence type="inferred from homology"/>
<dbReference type="FunFam" id="3.40.50.300:FF:000010">
    <property type="entry name" value="Chaperone clpB 1, putative"/>
    <property type="match status" value="1"/>
</dbReference>
<dbReference type="Pfam" id="PF07724">
    <property type="entry name" value="AAA_2"/>
    <property type="match status" value="1"/>
</dbReference>
<dbReference type="PROSITE" id="PS00871">
    <property type="entry name" value="CLPAB_2"/>
    <property type="match status" value="1"/>
</dbReference>
<dbReference type="SMART" id="SM01086">
    <property type="entry name" value="ClpB_D2-small"/>
    <property type="match status" value="1"/>
</dbReference>